<dbReference type="AlphaFoldDB" id="W1PD23"/>
<proteinExistence type="inferred from homology"/>
<evidence type="ECO:0008006" key="4">
    <source>
        <dbReference type="Google" id="ProtNLM"/>
    </source>
</evidence>
<evidence type="ECO:0000313" key="3">
    <source>
        <dbReference type="Proteomes" id="UP000017836"/>
    </source>
</evidence>
<protein>
    <recommendedName>
        <fullName evidence="4">Exonuclease V, chloroplastic</fullName>
    </recommendedName>
</protein>
<dbReference type="OMA" id="CPDKPLG"/>
<dbReference type="InterPro" id="IPR019190">
    <property type="entry name" value="EXOV"/>
</dbReference>
<comment type="similarity">
    <text evidence="1">Belongs to the EXO5 family.</text>
</comment>
<dbReference type="GO" id="GO:0045145">
    <property type="term" value="F:single-stranded DNA 5'-3' DNA exonuclease activity"/>
    <property type="evidence" value="ECO:0000318"/>
    <property type="project" value="GO_Central"/>
</dbReference>
<organism evidence="2 3">
    <name type="scientific">Amborella trichopoda</name>
    <dbReference type="NCBI Taxonomy" id="13333"/>
    <lineage>
        <taxon>Eukaryota</taxon>
        <taxon>Viridiplantae</taxon>
        <taxon>Streptophyta</taxon>
        <taxon>Embryophyta</taxon>
        <taxon>Tracheophyta</taxon>
        <taxon>Spermatophyta</taxon>
        <taxon>Magnoliopsida</taxon>
        <taxon>Amborellales</taxon>
        <taxon>Amborellaceae</taxon>
        <taxon>Amborella</taxon>
    </lineage>
</organism>
<keyword evidence="3" id="KW-1185">Reference proteome</keyword>
<dbReference type="Proteomes" id="UP000017836">
    <property type="component" value="Unassembled WGS sequence"/>
</dbReference>
<dbReference type="GO" id="GO:0005634">
    <property type="term" value="C:nucleus"/>
    <property type="evidence" value="ECO:0000318"/>
    <property type="project" value="GO_Central"/>
</dbReference>
<dbReference type="eggNOG" id="KOG4760">
    <property type="taxonomic scope" value="Eukaryota"/>
</dbReference>
<sequence>MGEAKEQQPPSAPDIPFELVSEEEMAFIEAALSSAAAAFATRSSSAAIIRSSSTSLPVSHSSLSQSSSSSMAIAASSSLANPAIALRKSNDTIIRGCSTRKSGRAGRMSHDMEDMVMSHNKRMKVPKSPYLHYRKGKGLSVTDITATEWCEKQMEFILVRGKPEKTVAMKAGSTRHTELEAEVVKKVDICVQSKEDSWAVKLMNFVFGSKQLLSEGLTRELPVIGLVEGVWIVGVIDEVQMPVTDNEKNLSLIDTKTRSRSTLPSEAQKRNARLQLMCYKCLWDNLVADKFPADLFYEFFRLRPQHILSKDVKEYAGSLRFDVKTLEYLVKYFRNMCSVLPSAHDLLLLRYELQADHSLLEEYHFSYDAHWFESQIQWYLKYWLGQREAGYVGEDETWKCNFCSFSAVCPLMQHQTQEQRNK</sequence>
<evidence type="ECO:0000256" key="1">
    <source>
        <dbReference type="ARBA" id="ARBA00009797"/>
    </source>
</evidence>
<dbReference type="Gene3D" id="3.90.320.10">
    <property type="match status" value="1"/>
</dbReference>
<dbReference type="OrthoDB" id="354769at2759"/>
<dbReference type="EMBL" id="KI394095">
    <property type="protein sequence ID" value="ERN04950.1"/>
    <property type="molecule type" value="Genomic_DNA"/>
</dbReference>
<dbReference type="PANTHER" id="PTHR14464">
    <property type="entry name" value="EXONUCLEASE V"/>
    <property type="match status" value="1"/>
</dbReference>
<dbReference type="STRING" id="13333.W1PD23"/>
<name>W1PD23_AMBTC</name>
<gene>
    <name evidence="2" type="ORF">AMTR_s00080p00139150</name>
</gene>
<reference evidence="3" key="1">
    <citation type="journal article" date="2013" name="Science">
        <title>The Amborella genome and the evolution of flowering plants.</title>
        <authorList>
            <consortium name="Amborella Genome Project"/>
        </authorList>
    </citation>
    <scope>NUCLEOTIDE SEQUENCE [LARGE SCALE GENOMIC DNA]</scope>
</reference>
<dbReference type="KEGG" id="atr:18433116"/>
<dbReference type="PANTHER" id="PTHR14464:SF4">
    <property type="entry name" value="EXONUCLEASE V"/>
    <property type="match status" value="1"/>
</dbReference>
<dbReference type="Gramene" id="ERN04950">
    <property type="protein sequence ID" value="ERN04950"/>
    <property type="gene ID" value="AMTR_s00080p00139150"/>
</dbReference>
<dbReference type="HOGENOM" id="CLU_013225_0_0_1"/>
<accession>W1PD23</accession>
<dbReference type="InterPro" id="IPR011604">
    <property type="entry name" value="PDDEXK-like_dom_sf"/>
</dbReference>
<evidence type="ECO:0000313" key="2">
    <source>
        <dbReference type="EMBL" id="ERN04950.1"/>
    </source>
</evidence>
<dbReference type="Pfam" id="PF09810">
    <property type="entry name" value="Exo5"/>
    <property type="match status" value="2"/>
</dbReference>
<dbReference type="GO" id="GO:0036297">
    <property type="term" value="P:interstrand cross-link repair"/>
    <property type="evidence" value="ECO:0000318"/>
    <property type="project" value="GO_Central"/>
</dbReference>